<proteinExistence type="predicted"/>
<keyword evidence="3" id="KW-0378">Hydrolase</keyword>
<dbReference type="PANTHER" id="PTHR11070:SF2">
    <property type="entry name" value="ATP-DEPENDENT DNA HELICASE SRS2"/>
    <property type="match status" value="1"/>
</dbReference>
<evidence type="ECO:0000259" key="2">
    <source>
        <dbReference type="Pfam" id="PF13538"/>
    </source>
</evidence>
<dbReference type="EMBL" id="FOVL01000007">
    <property type="protein sequence ID" value="SFN54014.1"/>
    <property type="molecule type" value="Genomic_DNA"/>
</dbReference>
<dbReference type="GO" id="GO:0003677">
    <property type="term" value="F:DNA binding"/>
    <property type="evidence" value="ECO:0007669"/>
    <property type="project" value="InterPro"/>
</dbReference>
<gene>
    <name evidence="3" type="ORF">SAMN05660413_01542</name>
</gene>
<dbReference type="GO" id="GO:0005524">
    <property type="term" value="F:ATP binding"/>
    <property type="evidence" value="ECO:0007669"/>
    <property type="project" value="InterPro"/>
</dbReference>
<dbReference type="InterPro" id="IPR000212">
    <property type="entry name" value="DNA_helicase_UvrD/REP"/>
</dbReference>
<keyword evidence="4" id="KW-1185">Reference proteome</keyword>
<keyword evidence="3" id="KW-0547">Nucleotide-binding</keyword>
<sequence>MAGIGYIGQAGTGKTTKLIARLNESLDLDSWPNSASLLAITFMHGSRRRLEEKLKPIQRKGVQVNCMTIDSYSLNLLQRYRSYLGIDRAIVVDEDPNQKRDFEGKLHLGRNIIRQFANELLEFKIVKQVQSFSYPIVVVDEFQDCDGLLLEIVKKLNACCELVVAADDFQNLNPNEECIATKWLSESIELKRLEHVWRTNDSKILDSSVAIRSNAQTTNGVETKYVASHHLAAFFILSNMQWNDRMGGGKRTVAIISPVGPSRDAFVRQTLERIQKPMTKKNKYSLGPRPFFHEGNERISALDILTSFNDWKDLDSLTMKELNSWSFEGHLGFSHAVKRAKRIMKLRNVTHLSKTEFSGLLSSGIHFVNTFLSRTGRSRIFLTVHGAKNREFDDVFIIWPNYTLPKGDLYRRKLMYNAITRAKRKVVILVQDKGDRSAECPLNLLKF</sequence>
<dbReference type="OrthoDB" id="9765670at2"/>
<evidence type="ECO:0000313" key="4">
    <source>
        <dbReference type="Proteomes" id="UP000199153"/>
    </source>
</evidence>
<protein>
    <recommendedName>
        <fullName evidence="1">DNA 3'-5' helicase II</fullName>
    </recommendedName>
</protein>
<keyword evidence="3" id="KW-0347">Helicase</keyword>
<dbReference type="Pfam" id="PF13538">
    <property type="entry name" value="UvrD_C_2"/>
    <property type="match status" value="1"/>
</dbReference>
<dbReference type="InterPro" id="IPR027417">
    <property type="entry name" value="P-loop_NTPase"/>
</dbReference>
<dbReference type="GO" id="GO:0000725">
    <property type="term" value="P:recombinational repair"/>
    <property type="evidence" value="ECO:0007669"/>
    <property type="project" value="TreeGrafter"/>
</dbReference>
<dbReference type="CDD" id="cd18809">
    <property type="entry name" value="SF1_C_RecD"/>
    <property type="match status" value="1"/>
</dbReference>
<feature type="domain" description="UvrD-like helicase C-terminal" evidence="2">
    <location>
        <begin position="382"/>
        <end position="428"/>
    </location>
</feature>
<dbReference type="InterPro" id="IPR027785">
    <property type="entry name" value="UvrD-like_helicase_C"/>
</dbReference>
<keyword evidence="3" id="KW-0067">ATP-binding</keyword>
<dbReference type="Gene3D" id="3.40.50.300">
    <property type="entry name" value="P-loop containing nucleotide triphosphate hydrolases"/>
    <property type="match status" value="2"/>
</dbReference>
<dbReference type="GO" id="GO:0043138">
    <property type="term" value="F:3'-5' DNA helicase activity"/>
    <property type="evidence" value="ECO:0007669"/>
    <property type="project" value="TreeGrafter"/>
</dbReference>
<dbReference type="Proteomes" id="UP000199153">
    <property type="component" value="Unassembled WGS sequence"/>
</dbReference>
<name>A0A1I4ZUU8_9FLAO</name>
<dbReference type="AlphaFoldDB" id="A0A1I4ZUU8"/>
<organism evidence="3 4">
    <name type="scientific">Salegentibacter flavus</name>
    <dbReference type="NCBI Taxonomy" id="287099"/>
    <lineage>
        <taxon>Bacteria</taxon>
        <taxon>Pseudomonadati</taxon>
        <taxon>Bacteroidota</taxon>
        <taxon>Flavobacteriia</taxon>
        <taxon>Flavobacteriales</taxon>
        <taxon>Flavobacteriaceae</taxon>
        <taxon>Salegentibacter</taxon>
    </lineage>
</organism>
<dbReference type="SUPFAM" id="SSF52540">
    <property type="entry name" value="P-loop containing nucleoside triphosphate hydrolases"/>
    <property type="match status" value="1"/>
</dbReference>
<reference evidence="3 4" key="1">
    <citation type="submission" date="2016-10" db="EMBL/GenBank/DDBJ databases">
        <authorList>
            <person name="de Groot N.N."/>
        </authorList>
    </citation>
    <scope>NUCLEOTIDE SEQUENCE [LARGE SCALE GENOMIC DNA]</scope>
    <source>
        <strain evidence="3 4">DSM 17794</strain>
    </source>
</reference>
<evidence type="ECO:0000313" key="3">
    <source>
        <dbReference type="EMBL" id="SFN54014.1"/>
    </source>
</evidence>
<dbReference type="STRING" id="287099.SAMN05660413_01542"/>
<dbReference type="Pfam" id="PF13245">
    <property type="entry name" value="AAA_19"/>
    <property type="match status" value="1"/>
</dbReference>
<dbReference type="RefSeq" id="WP_093407929.1">
    <property type="nucleotide sequence ID" value="NZ_FOVL01000007.1"/>
</dbReference>
<dbReference type="PANTHER" id="PTHR11070">
    <property type="entry name" value="UVRD / RECB / PCRA DNA HELICASE FAMILY MEMBER"/>
    <property type="match status" value="1"/>
</dbReference>
<evidence type="ECO:0000256" key="1">
    <source>
        <dbReference type="ARBA" id="ARBA00034923"/>
    </source>
</evidence>
<accession>A0A1I4ZUU8</accession>